<accession>A0A840GAP4</accession>
<proteinExistence type="predicted"/>
<dbReference type="AlphaFoldDB" id="A0A840GAP4"/>
<dbReference type="EMBL" id="JACIGE010000008">
    <property type="protein sequence ID" value="MBB4247970.1"/>
    <property type="molecule type" value="Genomic_DNA"/>
</dbReference>
<gene>
    <name evidence="1" type="ORF">GGD90_002356</name>
</gene>
<organism evidence="1 2">
    <name type="scientific">Rhodocyclus tenuis</name>
    <name type="common">Rhodospirillum tenue</name>
    <dbReference type="NCBI Taxonomy" id="1066"/>
    <lineage>
        <taxon>Bacteria</taxon>
        <taxon>Pseudomonadati</taxon>
        <taxon>Pseudomonadota</taxon>
        <taxon>Betaproteobacteria</taxon>
        <taxon>Rhodocyclales</taxon>
        <taxon>Rhodocyclaceae</taxon>
        <taxon>Rhodocyclus</taxon>
    </lineage>
</organism>
<protein>
    <submittedName>
        <fullName evidence="1">Uncharacterized protein</fullName>
    </submittedName>
</protein>
<reference evidence="1 2" key="1">
    <citation type="submission" date="2020-08" db="EMBL/GenBank/DDBJ databases">
        <title>Genome sequencing of Purple Non-Sulfur Bacteria from various extreme environments.</title>
        <authorList>
            <person name="Mayer M."/>
        </authorList>
    </citation>
    <scope>NUCLEOTIDE SEQUENCE [LARGE SCALE GENOMIC DNA]</scope>
    <source>
        <strain evidence="1 2">2761</strain>
    </source>
</reference>
<keyword evidence="2" id="KW-1185">Reference proteome</keyword>
<comment type="caution">
    <text evidence="1">The sequence shown here is derived from an EMBL/GenBank/DDBJ whole genome shotgun (WGS) entry which is preliminary data.</text>
</comment>
<sequence length="99" mass="11355">MARIDLGEQGRWRNLDAAFALQAFTDPAKRDRTFEPIKDRHTTRWHAQVLGREFELLLTGPKFFDTRAKTGGGRTIDSAMHLLRIDFKTATGALWKKVL</sequence>
<dbReference type="Proteomes" id="UP000587070">
    <property type="component" value="Unassembled WGS sequence"/>
</dbReference>
<evidence type="ECO:0000313" key="2">
    <source>
        <dbReference type="Proteomes" id="UP000587070"/>
    </source>
</evidence>
<dbReference type="RefSeq" id="WP_228273734.1">
    <property type="nucleotide sequence ID" value="NZ_JACIGE010000008.1"/>
</dbReference>
<evidence type="ECO:0000313" key="1">
    <source>
        <dbReference type="EMBL" id="MBB4247970.1"/>
    </source>
</evidence>
<name>A0A840GAP4_RHOTE</name>